<keyword evidence="2" id="KW-1185">Reference proteome</keyword>
<protein>
    <submittedName>
        <fullName evidence="1">Uncharacterized protein</fullName>
    </submittedName>
</protein>
<reference evidence="1 2" key="1">
    <citation type="submission" date="2019-08" db="EMBL/GenBank/DDBJ databases">
        <authorList>
            <person name="Peeters C."/>
        </authorList>
    </citation>
    <scope>NUCLEOTIDE SEQUENCE [LARGE SCALE GENOMIC DNA]</scope>
    <source>
        <strain evidence="1 2">LMG 20602</strain>
    </source>
</reference>
<dbReference type="EMBL" id="CABPRV010000005">
    <property type="protein sequence ID" value="VVE13354.1"/>
    <property type="molecule type" value="Genomic_DNA"/>
</dbReference>
<accession>A0ABY6W114</accession>
<gene>
    <name evidence="1" type="ORF">PCA20602_02753</name>
</gene>
<name>A0ABY6W114_9BURK</name>
<evidence type="ECO:0000313" key="2">
    <source>
        <dbReference type="Proteomes" id="UP000366065"/>
    </source>
</evidence>
<dbReference type="RefSeq" id="WP_150721680.1">
    <property type="nucleotide sequence ID" value="NZ_CABPRV010000005.1"/>
</dbReference>
<organism evidence="1 2">
    <name type="scientific">Pandoraea capi</name>
    <dbReference type="NCBI Taxonomy" id="2508286"/>
    <lineage>
        <taxon>Bacteria</taxon>
        <taxon>Pseudomonadati</taxon>
        <taxon>Pseudomonadota</taxon>
        <taxon>Betaproteobacteria</taxon>
        <taxon>Burkholderiales</taxon>
        <taxon>Burkholderiaceae</taxon>
        <taxon>Pandoraea</taxon>
    </lineage>
</organism>
<comment type="caution">
    <text evidence="1">The sequence shown here is derived from an EMBL/GenBank/DDBJ whole genome shotgun (WGS) entry which is preliminary data.</text>
</comment>
<sequence length="78" mass="8142">MAAILSFPYKGYRILCTAMPAPSGDYRGVAEILRVADAGAIGDGASRVSKVGGAVHSNEATAMESAAKLAKEWIDEAW</sequence>
<evidence type="ECO:0000313" key="1">
    <source>
        <dbReference type="EMBL" id="VVE13354.1"/>
    </source>
</evidence>
<proteinExistence type="predicted"/>
<dbReference type="Proteomes" id="UP000366065">
    <property type="component" value="Unassembled WGS sequence"/>
</dbReference>